<dbReference type="OrthoDB" id="3470290at2759"/>
<proteinExistence type="predicted"/>
<dbReference type="AlphaFoldDB" id="A0A9N9L2K7"/>
<protein>
    <submittedName>
        <fullName evidence="1">Uncharacterized protein</fullName>
    </submittedName>
</protein>
<name>A0A9N9L2K7_9HELO</name>
<reference evidence="1" key="1">
    <citation type="submission" date="2021-07" db="EMBL/GenBank/DDBJ databases">
        <authorList>
            <person name="Durling M."/>
        </authorList>
    </citation>
    <scope>NUCLEOTIDE SEQUENCE</scope>
</reference>
<accession>A0A9N9L2K7</accession>
<keyword evidence="2" id="KW-1185">Reference proteome</keyword>
<evidence type="ECO:0000313" key="2">
    <source>
        <dbReference type="Proteomes" id="UP000696280"/>
    </source>
</evidence>
<dbReference type="EMBL" id="CAJVRL010000070">
    <property type="protein sequence ID" value="CAG8956565.1"/>
    <property type="molecule type" value="Genomic_DNA"/>
</dbReference>
<sequence length="295" mass="32856">MAAFPRHARSAIPLGTIQDHPVTPNLVAGGTPFQAWNPATDTTLHICDGNILTSGLARAIPIVTNAECTIDRQGRTRRERLEWRRLSAQGGNNQTQTRIDRYIYNSNPNFNINRPYLINGLQPWVPLPNVAPAFQPPQYNVNIVPGGGNLLVDVVVVVNFEDYHPQDIPNGQTNGWSGRSNQEFRRCIQRIMRALFRPGHMPPGTAAAPAAHPNWWPANMPPVSVAFNLIGSGGNLGFGYYNAAEQIMGSVICWLGQNAARRIYFDDVFFLIPPLRPRNNGVRDKTFDAWVKAWE</sequence>
<evidence type="ECO:0000313" key="1">
    <source>
        <dbReference type="EMBL" id="CAG8956565.1"/>
    </source>
</evidence>
<comment type="caution">
    <text evidence="1">The sequence shown here is derived from an EMBL/GenBank/DDBJ whole genome shotgun (WGS) entry which is preliminary data.</text>
</comment>
<gene>
    <name evidence="1" type="ORF">HYFRA_00003954</name>
</gene>
<organism evidence="1 2">
    <name type="scientific">Hymenoscyphus fraxineus</name>
    <dbReference type="NCBI Taxonomy" id="746836"/>
    <lineage>
        <taxon>Eukaryota</taxon>
        <taxon>Fungi</taxon>
        <taxon>Dikarya</taxon>
        <taxon>Ascomycota</taxon>
        <taxon>Pezizomycotina</taxon>
        <taxon>Leotiomycetes</taxon>
        <taxon>Helotiales</taxon>
        <taxon>Helotiaceae</taxon>
        <taxon>Hymenoscyphus</taxon>
    </lineage>
</organism>
<dbReference type="Proteomes" id="UP000696280">
    <property type="component" value="Unassembled WGS sequence"/>
</dbReference>